<evidence type="ECO:0000256" key="7">
    <source>
        <dbReference type="ARBA" id="ARBA00022840"/>
    </source>
</evidence>
<organism evidence="14 15">
    <name type="scientific">Ammoniphilus oxalaticus</name>
    <dbReference type="NCBI Taxonomy" id="66863"/>
    <lineage>
        <taxon>Bacteria</taxon>
        <taxon>Bacillati</taxon>
        <taxon>Bacillota</taxon>
        <taxon>Bacilli</taxon>
        <taxon>Bacillales</taxon>
        <taxon>Paenibacillaceae</taxon>
        <taxon>Aneurinibacillus group</taxon>
        <taxon>Ammoniphilus</taxon>
    </lineage>
</organism>
<evidence type="ECO:0000313" key="14">
    <source>
        <dbReference type="EMBL" id="RKD23932.1"/>
    </source>
</evidence>
<dbReference type="GO" id="GO:0005524">
    <property type="term" value="F:ATP binding"/>
    <property type="evidence" value="ECO:0007669"/>
    <property type="project" value="UniProtKB-UniRule"/>
</dbReference>
<dbReference type="GO" id="GO:0004821">
    <property type="term" value="F:histidine-tRNA ligase activity"/>
    <property type="evidence" value="ECO:0007669"/>
    <property type="project" value="UniProtKB-UniRule"/>
</dbReference>
<feature type="binding site" evidence="12">
    <location>
        <position position="127"/>
    </location>
    <ligand>
        <name>L-histidine</name>
        <dbReference type="ChEBI" id="CHEBI:57595"/>
    </ligand>
</feature>
<dbReference type="NCBIfam" id="TIGR00442">
    <property type="entry name" value="hisS"/>
    <property type="match status" value="1"/>
</dbReference>
<dbReference type="Gene3D" id="3.40.50.800">
    <property type="entry name" value="Anticodon-binding domain"/>
    <property type="match status" value="1"/>
</dbReference>
<evidence type="ECO:0000256" key="4">
    <source>
        <dbReference type="ARBA" id="ARBA00022490"/>
    </source>
</evidence>
<evidence type="ECO:0000256" key="2">
    <source>
        <dbReference type="ARBA" id="ARBA00008226"/>
    </source>
</evidence>
<keyword evidence="4 11" id="KW-0963">Cytoplasm</keyword>
<evidence type="ECO:0000256" key="9">
    <source>
        <dbReference type="ARBA" id="ARBA00023146"/>
    </source>
</evidence>
<comment type="subunit">
    <text evidence="3 11">Homodimer.</text>
</comment>
<feature type="binding site" evidence="12">
    <location>
        <begin position="262"/>
        <end position="263"/>
    </location>
    <ligand>
        <name>L-histidine</name>
        <dbReference type="ChEBI" id="CHEBI:57595"/>
    </ligand>
</feature>
<protein>
    <recommendedName>
        <fullName evidence="11">Histidine--tRNA ligase</fullName>
        <ecNumber evidence="11">6.1.1.21</ecNumber>
    </recommendedName>
    <alternativeName>
        <fullName evidence="11">Histidyl-tRNA synthetase</fullName>
        <shortName evidence="11">HisRS</shortName>
    </alternativeName>
</protein>
<keyword evidence="5 11" id="KW-0436">Ligase</keyword>
<dbReference type="SUPFAM" id="SSF55681">
    <property type="entry name" value="Class II aaRS and biotin synthetases"/>
    <property type="match status" value="1"/>
</dbReference>
<evidence type="ECO:0000313" key="15">
    <source>
        <dbReference type="Proteomes" id="UP000284219"/>
    </source>
</evidence>
<dbReference type="InterPro" id="IPR041715">
    <property type="entry name" value="HisRS-like_core"/>
</dbReference>
<dbReference type="Gene3D" id="3.30.930.10">
    <property type="entry name" value="Bira Bifunctional Protein, Domain 2"/>
    <property type="match status" value="1"/>
</dbReference>
<sequence length="427" mass="48486">MSIHIPRGTADVLPGEVELWQFIEQKSRDLCQRFNYKEIRTPIFEHTELFQRGVGETTDIVEKEMYTFQDKGGRNITLRPEGTAAVVRSFAEHKLFGDPNQPVKLYYIGPMFRYERPQAGRMRQFTQFGVEALGSYDPSIDAEVIALAMGLYEELGIHDLRLEVNSVGCNTCRPVHRDHLVQHLGERREELCADCQSRFDRNPLRILDCKAEKCKEITKQAPNITEHLCDDCSPNFEQVKEHLTRLGIAYHVNPRMVRGLDYYTQTAFEIMAEGFGAITTICGGGRYNGLVESIGGHDSPGIGFAMSIERVLLTLQSQKIELPVKRELDCYVVAVGEQAEKEAVCILNKLRKHGLRADKDYQGRRMRAQFKAADRNQARVTLIIGDDELEKGIAVVRTMATGEQQEVNLNEVVNFIATNMNTIEEEK</sequence>
<feature type="binding site" evidence="12">
    <location>
        <begin position="81"/>
        <end position="83"/>
    </location>
    <ligand>
        <name>L-histidine</name>
        <dbReference type="ChEBI" id="CHEBI:57595"/>
    </ligand>
</feature>
<keyword evidence="7 11" id="KW-0067">ATP-binding</keyword>
<dbReference type="RefSeq" id="WP_120189162.1">
    <property type="nucleotide sequence ID" value="NZ_MCHY01000008.1"/>
</dbReference>
<dbReference type="PANTHER" id="PTHR43707:SF1">
    <property type="entry name" value="HISTIDINE--TRNA LIGASE, MITOCHONDRIAL-RELATED"/>
    <property type="match status" value="1"/>
</dbReference>
<comment type="caution">
    <text evidence="14">The sequence shown here is derived from an EMBL/GenBank/DDBJ whole genome shotgun (WGS) entry which is preliminary data.</text>
</comment>
<dbReference type="CDD" id="cd00773">
    <property type="entry name" value="HisRS-like_core"/>
    <property type="match status" value="1"/>
</dbReference>
<dbReference type="AlphaFoldDB" id="A0A419SJ01"/>
<dbReference type="Pfam" id="PF13393">
    <property type="entry name" value="tRNA-synt_His"/>
    <property type="match status" value="1"/>
</dbReference>
<dbReference type="SUPFAM" id="SSF52954">
    <property type="entry name" value="Class II aaRS ABD-related"/>
    <property type="match status" value="1"/>
</dbReference>
<dbReference type="PIRSF" id="PIRSF001549">
    <property type="entry name" value="His-tRNA_synth"/>
    <property type="match status" value="1"/>
</dbReference>
<dbReference type="InterPro" id="IPR004516">
    <property type="entry name" value="HisRS/HisZ"/>
</dbReference>
<reference evidence="14 15" key="1">
    <citation type="submission" date="2016-08" db="EMBL/GenBank/DDBJ databases">
        <title>Novel Firmicute Genomes.</title>
        <authorList>
            <person name="Poppleton D.I."/>
            <person name="Gribaldo S."/>
        </authorList>
    </citation>
    <scope>NUCLEOTIDE SEQUENCE [LARGE SCALE GENOMIC DNA]</scope>
    <source>
        <strain evidence="14 15">RAOx-1</strain>
    </source>
</reference>
<evidence type="ECO:0000256" key="1">
    <source>
        <dbReference type="ARBA" id="ARBA00004496"/>
    </source>
</evidence>
<comment type="subcellular location">
    <subcellularLocation>
        <location evidence="1 11">Cytoplasm</location>
    </subcellularLocation>
</comment>
<dbReference type="CDD" id="cd00859">
    <property type="entry name" value="HisRS_anticodon"/>
    <property type="match status" value="1"/>
</dbReference>
<dbReference type="InterPro" id="IPR033656">
    <property type="entry name" value="HisRS_anticodon"/>
</dbReference>
<evidence type="ECO:0000256" key="11">
    <source>
        <dbReference type="HAMAP-Rule" id="MF_00127"/>
    </source>
</evidence>
<dbReference type="InterPro" id="IPR036621">
    <property type="entry name" value="Anticodon-bd_dom_sf"/>
</dbReference>
<dbReference type="InterPro" id="IPR004154">
    <property type="entry name" value="Anticodon-bd"/>
</dbReference>
<evidence type="ECO:0000256" key="3">
    <source>
        <dbReference type="ARBA" id="ARBA00011738"/>
    </source>
</evidence>
<accession>A0A419SJ01</accession>
<dbReference type="GO" id="GO:0016740">
    <property type="term" value="F:transferase activity"/>
    <property type="evidence" value="ECO:0007669"/>
    <property type="project" value="UniProtKB-ARBA"/>
</dbReference>
<dbReference type="HAMAP" id="MF_00127">
    <property type="entry name" value="His_tRNA_synth"/>
    <property type="match status" value="1"/>
</dbReference>
<comment type="similarity">
    <text evidence="2 11">Belongs to the class-II aminoacyl-tRNA synthetase family.</text>
</comment>
<name>A0A419SJ01_9BACL</name>
<feature type="binding site" evidence="12">
    <location>
        <position position="258"/>
    </location>
    <ligand>
        <name>L-histidine</name>
        <dbReference type="ChEBI" id="CHEBI:57595"/>
    </ligand>
</feature>
<dbReference type="GO" id="GO:0005737">
    <property type="term" value="C:cytoplasm"/>
    <property type="evidence" value="ECO:0007669"/>
    <property type="project" value="UniProtKB-SubCell"/>
</dbReference>
<dbReference type="GO" id="GO:0140096">
    <property type="term" value="F:catalytic activity, acting on a protein"/>
    <property type="evidence" value="ECO:0007669"/>
    <property type="project" value="UniProtKB-ARBA"/>
</dbReference>
<evidence type="ECO:0000256" key="10">
    <source>
        <dbReference type="ARBA" id="ARBA00047639"/>
    </source>
</evidence>
<keyword evidence="8 11" id="KW-0648">Protein biosynthesis</keyword>
<evidence type="ECO:0000256" key="5">
    <source>
        <dbReference type="ARBA" id="ARBA00022598"/>
    </source>
</evidence>
<dbReference type="EMBL" id="MCHY01000008">
    <property type="protein sequence ID" value="RKD23932.1"/>
    <property type="molecule type" value="Genomic_DNA"/>
</dbReference>
<evidence type="ECO:0000256" key="6">
    <source>
        <dbReference type="ARBA" id="ARBA00022741"/>
    </source>
</evidence>
<evidence type="ECO:0000256" key="8">
    <source>
        <dbReference type="ARBA" id="ARBA00022917"/>
    </source>
</evidence>
<dbReference type="InterPro" id="IPR045864">
    <property type="entry name" value="aa-tRNA-synth_II/BPL/LPL"/>
</dbReference>
<keyword evidence="9 11" id="KW-0030">Aminoacyl-tRNA synthetase</keyword>
<dbReference type="InterPro" id="IPR015807">
    <property type="entry name" value="His-tRNA-ligase"/>
</dbReference>
<dbReference type="FunFam" id="3.30.930.10:FF:000005">
    <property type="entry name" value="Histidine--tRNA ligase"/>
    <property type="match status" value="1"/>
</dbReference>
<keyword evidence="15" id="KW-1185">Reference proteome</keyword>
<keyword evidence="6 11" id="KW-0547">Nucleotide-binding</keyword>
<gene>
    <name evidence="11" type="primary">hisS</name>
    <name evidence="14" type="ORF">BEP19_05775</name>
</gene>
<dbReference type="EC" id="6.1.1.21" evidence="11"/>
<dbReference type="Pfam" id="PF03129">
    <property type="entry name" value="HGTP_anticodon"/>
    <property type="match status" value="1"/>
</dbReference>
<dbReference type="PANTHER" id="PTHR43707">
    <property type="entry name" value="HISTIDYL-TRNA SYNTHETASE"/>
    <property type="match status" value="1"/>
</dbReference>
<feature type="binding site" evidence="12">
    <location>
        <position position="113"/>
    </location>
    <ligand>
        <name>L-histidine</name>
        <dbReference type="ChEBI" id="CHEBI:57595"/>
    </ligand>
</feature>
<proteinExistence type="inferred from homology"/>
<dbReference type="Proteomes" id="UP000284219">
    <property type="component" value="Unassembled WGS sequence"/>
</dbReference>
<comment type="catalytic activity">
    <reaction evidence="10 11">
        <text>tRNA(His) + L-histidine + ATP = L-histidyl-tRNA(His) + AMP + diphosphate + H(+)</text>
        <dbReference type="Rhea" id="RHEA:17313"/>
        <dbReference type="Rhea" id="RHEA-COMP:9665"/>
        <dbReference type="Rhea" id="RHEA-COMP:9689"/>
        <dbReference type="ChEBI" id="CHEBI:15378"/>
        <dbReference type="ChEBI" id="CHEBI:30616"/>
        <dbReference type="ChEBI" id="CHEBI:33019"/>
        <dbReference type="ChEBI" id="CHEBI:57595"/>
        <dbReference type="ChEBI" id="CHEBI:78442"/>
        <dbReference type="ChEBI" id="CHEBI:78527"/>
        <dbReference type="ChEBI" id="CHEBI:456215"/>
        <dbReference type="EC" id="6.1.1.21"/>
    </reaction>
</comment>
<feature type="binding site" evidence="12">
    <location>
        <position position="131"/>
    </location>
    <ligand>
        <name>L-histidine</name>
        <dbReference type="ChEBI" id="CHEBI:57595"/>
    </ligand>
</feature>
<evidence type="ECO:0000256" key="12">
    <source>
        <dbReference type="PIRSR" id="PIRSR001549-1"/>
    </source>
</evidence>
<dbReference type="OrthoDB" id="9800814at2"/>
<dbReference type="GO" id="GO:0006427">
    <property type="term" value="P:histidyl-tRNA aminoacylation"/>
    <property type="evidence" value="ECO:0007669"/>
    <property type="project" value="UniProtKB-UniRule"/>
</dbReference>
<dbReference type="InterPro" id="IPR006195">
    <property type="entry name" value="aa-tRNA-synth_II"/>
</dbReference>
<evidence type="ECO:0000259" key="13">
    <source>
        <dbReference type="PROSITE" id="PS50862"/>
    </source>
</evidence>
<dbReference type="PROSITE" id="PS50862">
    <property type="entry name" value="AA_TRNA_LIGASE_II"/>
    <property type="match status" value="1"/>
</dbReference>
<feature type="domain" description="Aminoacyl-transfer RNA synthetases class-II family profile" evidence="13">
    <location>
        <begin position="1"/>
        <end position="323"/>
    </location>
</feature>